<evidence type="ECO:0000313" key="3">
    <source>
        <dbReference type="EMBL" id="CAF4313744.1"/>
    </source>
</evidence>
<dbReference type="EMBL" id="CAJOBH010038155">
    <property type="protein sequence ID" value="CAF4313744.1"/>
    <property type="molecule type" value="Genomic_DNA"/>
</dbReference>
<evidence type="ECO:0000313" key="2">
    <source>
        <dbReference type="EMBL" id="CAF4309069.1"/>
    </source>
</evidence>
<name>A0A8S2U2B3_9BILA</name>
<accession>A0A8S2U2B3</accession>
<dbReference type="Proteomes" id="UP000681967">
    <property type="component" value="Unassembled WGS sequence"/>
</dbReference>
<evidence type="ECO:0000313" key="4">
    <source>
        <dbReference type="Proteomes" id="UP000681967"/>
    </source>
</evidence>
<sequence>NKDHELTQHRHELQRIRKTVTEISPSLHPDDSNQLMQKLR</sequence>
<evidence type="ECO:0000256" key="1">
    <source>
        <dbReference type="SAM" id="MobiDB-lite"/>
    </source>
</evidence>
<comment type="caution">
    <text evidence="3">The sequence shown here is derived from an EMBL/GenBank/DDBJ whole genome shotgun (WGS) entry which is preliminary data.</text>
</comment>
<feature type="region of interest" description="Disordered" evidence="1">
    <location>
        <begin position="19"/>
        <end position="40"/>
    </location>
</feature>
<gene>
    <name evidence="2" type="ORF">BYL167_LOCUS27800</name>
    <name evidence="3" type="ORF">BYL167_LOCUS27989</name>
</gene>
<protein>
    <submittedName>
        <fullName evidence="3">Uncharacterized protein</fullName>
    </submittedName>
</protein>
<dbReference type="EMBL" id="CAJOBH010037211">
    <property type="protein sequence ID" value="CAF4309069.1"/>
    <property type="molecule type" value="Genomic_DNA"/>
</dbReference>
<dbReference type="AlphaFoldDB" id="A0A8S2U2B3"/>
<organism evidence="3 4">
    <name type="scientific">Rotaria magnacalcarata</name>
    <dbReference type="NCBI Taxonomy" id="392030"/>
    <lineage>
        <taxon>Eukaryota</taxon>
        <taxon>Metazoa</taxon>
        <taxon>Spiralia</taxon>
        <taxon>Gnathifera</taxon>
        <taxon>Rotifera</taxon>
        <taxon>Eurotatoria</taxon>
        <taxon>Bdelloidea</taxon>
        <taxon>Philodinida</taxon>
        <taxon>Philodinidae</taxon>
        <taxon>Rotaria</taxon>
    </lineage>
</organism>
<proteinExistence type="predicted"/>
<reference evidence="3" key="1">
    <citation type="submission" date="2021-02" db="EMBL/GenBank/DDBJ databases">
        <authorList>
            <person name="Nowell W R."/>
        </authorList>
    </citation>
    <scope>NUCLEOTIDE SEQUENCE</scope>
</reference>
<feature type="non-terminal residue" evidence="3">
    <location>
        <position position="1"/>
    </location>
</feature>